<evidence type="ECO:0000259" key="4">
    <source>
        <dbReference type="PROSITE" id="PS50119"/>
    </source>
</evidence>
<feature type="compositionally biased region" description="Basic and acidic residues" evidence="3">
    <location>
        <begin position="260"/>
        <end position="275"/>
    </location>
</feature>
<reference evidence="5 6" key="1">
    <citation type="submission" date="2015-04" db="EMBL/GenBank/DDBJ databases">
        <authorList>
            <consortium name="Pathogen Informatics"/>
        </authorList>
    </citation>
    <scope>NUCLEOTIDE SEQUENCE [LARGE SCALE GENOMIC DNA]</scope>
    <source>
        <strain evidence="5 6">SGS1</strain>
    </source>
</reference>
<feature type="coiled-coil region" evidence="2">
    <location>
        <begin position="434"/>
        <end position="479"/>
    </location>
</feature>
<keyword evidence="1" id="KW-0862">Zinc</keyword>
<keyword evidence="1" id="KW-0863">Zinc-finger</keyword>
<evidence type="ECO:0000313" key="6">
    <source>
        <dbReference type="Proteomes" id="UP000220158"/>
    </source>
</evidence>
<dbReference type="VEuPathDB" id="PlasmoDB:PRELSG_0827500"/>
<evidence type="ECO:0000313" key="5">
    <source>
        <dbReference type="EMBL" id="CRG99846.1"/>
    </source>
</evidence>
<keyword evidence="2" id="KW-0175">Coiled coil</keyword>
<gene>
    <name evidence="5" type="ORF">PRELSG_0827500</name>
</gene>
<sequence length="1875" mass="220292">MNEKIIIRDPLFIIPNENKSNVLKYEKDNNFNNEGNNAANLINHINTTLPYKRNEKISDDTNDIALDLNEKENMNCFLNKKNVNFKIKNNDNNVIQSYRNGEINTSYNIMDNMYDIYYTNKSNKNLNDYLKHVNINHTAPCVGEFRTCMNCFLNISTLFCKTCNIFLCAICNIKLHKNNSNHVINVASSGLYENNIKYNDIILKEKNKWLVELDNSVPIKIRERCPVHPNEYIKYACKTCTYTLLCVDCLLNDPIHIKHEHDENEDNDGHENKNEDENENINNNINTSSYNTKLSDYSKYSNAYNKYSNNLNSSNMSVLKNSYNIKKNDQAEMRLIVSLTKADNDYNSKNFNNNDDIANLKPGFKLIRGNHEIFTLADARNEIKEELNYKLDFLCKKSLVLKNTLPSLSNIYKYGRITCKNNKRCIRSCFTVTNNFLEKKKMKLYDHLKTLQDKSTDFLGKLDEERTNYKNYLEKKRNEIQHMIKLSNKNAGLALDYYVEKLDSFRSLFFTKDNLIDIEKKLEIPHSMIKSENLAILIENLQSEIFNTKKNISNTSQEIKNQFQYLFNSNIEIPIYPAHFQNFLQKRTFNKDREPLSESKKKQKYFHILPFTDFYMNIKIKYQQKFMRKDSLHQKWELRTISIRSIYLCIHTHHNDIDNNEYYDHKNILNGNNDMEKDNDFSSIKKENIINNLNEKEINQEFIKMGDDNQSATKKAEKEEKKKKNENNIFLKNIPNNLSNDIESIISISNVNIKTFNNPDITNITILEKRNYPYGIEITEYNEKNDLIGYWLLTNKNENVINELFNILNDIKKSNTNSAVIPSFHPQINMNSPFFNYHENNINIIYKHFAANILEESYMHQYKKKLNLYEKKYLDKEEKNKNSIYTLKDNNTNNYVNNAIIQNSSLLHACEYFNDSKFSKSLNELSIEDFTNNELSISKLYEKFRKEHDTNSLDSSTFSKSNQHNKLTQLKKKDLETESNFMNSKEYKDSLLKESKSEDYNLTCNFKKEHINSLNKRENNATILRKAEEKNNKCDLDINIKFVKRNLMDEEKHLLPLYSESNILNNDNLSDNCNNGIYMNENNDKAEMKKNYFFNITSKNSQFQSINKVNNINYIKKEYDFSDISMYENIKNEIINYNSSFNNNETDNSKDIINEIKFFEIQNSNNTLNKNVEEKKSLSKNNLNNENNNDSNNNSDTLKNYIYNSYENLYAENNIKDSNVKENDKMDENNNLNKLLDYILSTDKNEKLNDENYIKGNSISNINSYINKYDSYIDNSITNHELNPNVFLDQLHNSDFNNEMKMDNNDRNSSNNTNSDRKIHKDEFVTEGSNSHDIRCLKNIITSKINHLELLANKHLSNYKTLKNSYCNIKDDGLNENKDNVYNNNGYSKNMETTDLFKLNEVQEFLQNLNDSDSNYLNDINSKKIFRDEILNKNNKNNLDYESINSCNINDKNNVENTKSSLTIEGEINNYTSNVTYTNARNSLKKSDNEWHNSNVYKIHNNENNGYIYDNCIDLKNNEQKTYNNKIFSITSHISYENNLLNDIESKHNSYMQKHSDINYETYRKNVCSDIEIQNENTQNNSISSNSNYIDHRDVKSLNIFKGNDNIKRDEPAQKGSNTCNITEYENKIYLRSKNTDNSNSESDLNNINNSCNKNNIDESYNMNNLKNINQNFNDRNDKMINTSSNIITENNNICKNKLDSFTNKGESMKLVKDVNGENNDFNVNNQDSLLFCNSMKENSNNSFFKLKNKEHYEEIYYSKANSSFNEKKKVSLNDNNSDDNFKSINRYENKNFESFHISGKTKMVNDLKKIQEKIESKVMRYKLEIVDKNKAPPSKKKKNYMKYDKREKIEINNDASMNVINKVLSQIGNKKLGS</sequence>
<name>A0A1J1H4L2_PLARL</name>
<feature type="region of interest" description="Disordered" evidence="3">
    <location>
        <begin position="260"/>
        <end position="289"/>
    </location>
</feature>
<organism evidence="5 6">
    <name type="scientific">Plasmodium relictum</name>
    <dbReference type="NCBI Taxonomy" id="85471"/>
    <lineage>
        <taxon>Eukaryota</taxon>
        <taxon>Sar</taxon>
        <taxon>Alveolata</taxon>
        <taxon>Apicomplexa</taxon>
        <taxon>Aconoidasida</taxon>
        <taxon>Haemosporida</taxon>
        <taxon>Plasmodiidae</taxon>
        <taxon>Plasmodium</taxon>
        <taxon>Plasmodium (Haemamoeba)</taxon>
    </lineage>
</organism>
<dbReference type="Proteomes" id="UP000220158">
    <property type="component" value="Chromosome 8"/>
</dbReference>
<evidence type="ECO:0000256" key="2">
    <source>
        <dbReference type="SAM" id="Coils"/>
    </source>
</evidence>
<accession>A0A1J1H4L2</accession>
<dbReference type="GeneID" id="39735951"/>
<dbReference type="CDD" id="cd19757">
    <property type="entry name" value="Bbox1"/>
    <property type="match status" value="1"/>
</dbReference>
<evidence type="ECO:0000256" key="1">
    <source>
        <dbReference type="PROSITE-ProRule" id="PRU00024"/>
    </source>
</evidence>
<dbReference type="OMA" id="NNATILR"/>
<dbReference type="OrthoDB" id="387094at2759"/>
<keyword evidence="6" id="KW-1185">Reference proteome</keyword>
<dbReference type="PROSITE" id="PS50119">
    <property type="entry name" value="ZF_BBOX"/>
    <property type="match status" value="1"/>
</dbReference>
<dbReference type="KEGG" id="prel:PRELSG_0827500"/>
<dbReference type="RefSeq" id="XP_028532851.1">
    <property type="nucleotide sequence ID" value="XM_028676354.1"/>
</dbReference>
<dbReference type="EMBL" id="LN835303">
    <property type="protein sequence ID" value="CRG99846.1"/>
    <property type="molecule type" value="Genomic_DNA"/>
</dbReference>
<dbReference type="CDD" id="cd19756">
    <property type="entry name" value="Bbox2"/>
    <property type="match status" value="1"/>
</dbReference>
<dbReference type="Gene3D" id="3.30.160.60">
    <property type="entry name" value="Classic Zinc Finger"/>
    <property type="match status" value="1"/>
</dbReference>
<feature type="region of interest" description="Disordered" evidence="3">
    <location>
        <begin position="1297"/>
        <end position="1320"/>
    </location>
</feature>
<proteinExistence type="predicted"/>
<evidence type="ECO:0000256" key="3">
    <source>
        <dbReference type="SAM" id="MobiDB-lite"/>
    </source>
</evidence>
<keyword evidence="1" id="KW-0479">Metal-binding</keyword>
<protein>
    <recommendedName>
        <fullName evidence="4">B box-type domain-containing protein</fullName>
    </recommendedName>
</protein>
<dbReference type="GO" id="GO:0008270">
    <property type="term" value="F:zinc ion binding"/>
    <property type="evidence" value="ECO:0007669"/>
    <property type="project" value="UniProtKB-KW"/>
</dbReference>
<dbReference type="InterPro" id="IPR000315">
    <property type="entry name" value="Znf_B-box"/>
</dbReference>
<feature type="domain" description="B box-type" evidence="4">
    <location>
        <begin position="143"/>
        <end position="182"/>
    </location>
</feature>